<evidence type="ECO:0000256" key="1">
    <source>
        <dbReference type="ARBA" id="ARBA00004211"/>
    </source>
</evidence>
<dbReference type="GeneID" id="113146648"/>
<keyword evidence="6 10" id="KW-1133">Transmembrane helix</keyword>
<feature type="region of interest" description="Disordered" evidence="9">
    <location>
        <begin position="251"/>
        <end position="281"/>
    </location>
</feature>
<comment type="similarity">
    <text evidence="2">Belongs to the syntaxin family.</text>
</comment>
<feature type="compositionally biased region" description="Polar residues" evidence="9">
    <location>
        <begin position="80"/>
        <end position="90"/>
    </location>
</feature>
<proteinExistence type="inferred from homology"/>
<dbReference type="RefSeq" id="XP_026190426.1">
    <property type="nucleotide sequence ID" value="XM_026334641.1"/>
</dbReference>
<sequence>MTDRTQEFLSLAGVGPWPFPPVPTPLWEALKDQLPLEQQQLQQQQQQQAAALAFTFLAVACSCQRELERVQQKLYRRATRGSSGAATTPDSVGASRDQGVSVSSSESVTAEVSELLQCVRQQQQQAQRLEALGDDVKDLVALQLLRQQQLLQPHKQQVELRDAQAHRHTVLRSLYTSMQEATAELRRREIAALKQQMECTQYFSAAAAFGGGGGAVSGSTRSAEGSVALTAGISAAEAAAAAEAAMRIQQKRQQAHLSERMRQTAAVEAEGPEQQQQEQQQDVELLADEQQLVATLAVDNVDVVVSIQRKLQEIVQTMNVFALKVAEQAEACYEIGSLADAAVANVQGAEKQLATALSRNSKFRIYIVYAFIAMGFLLVFLDFLKSSSPYLV</sequence>
<dbReference type="Gene3D" id="1.20.5.110">
    <property type="match status" value="1"/>
</dbReference>
<evidence type="ECO:0000256" key="4">
    <source>
        <dbReference type="ARBA" id="ARBA00022692"/>
    </source>
</evidence>
<evidence type="ECO:0000256" key="7">
    <source>
        <dbReference type="ARBA" id="ARBA00023054"/>
    </source>
</evidence>
<dbReference type="PANTHER" id="PTHR15959:SF0">
    <property type="entry name" value="SYNTAXIN-18"/>
    <property type="match status" value="1"/>
</dbReference>
<evidence type="ECO:0000256" key="2">
    <source>
        <dbReference type="ARBA" id="ARBA00009063"/>
    </source>
</evidence>
<organism evidence="11 12">
    <name type="scientific">Cyclospora cayetanensis</name>
    <dbReference type="NCBI Taxonomy" id="88456"/>
    <lineage>
        <taxon>Eukaryota</taxon>
        <taxon>Sar</taxon>
        <taxon>Alveolata</taxon>
        <taxon>Apicomplexa</taxon>
        <taxon>Conoidasida</taxon>
        <taxon>Coccidia</taxon>
        <taxon>Eucoccidiorida</taxon>
        <taxon>Eimeriorina</taxon>
        <taxon>Eimeriidae</taxon>
        <taxon>Cyclospora</taxon>
    </lineage>
</organism>
<name>A0A6P6RRK2_9EIME</name>
<evidence type="ECO:0000256" key="9">
    <source>
        <dbReference type="SAM" id="MobiDB-lite"/>
    </source>
</evidence>
<evidence type="ECO:0000256" key="8">
    <source>
        <dbReference type="ARBA" id="ARBA00023136"/>
    </source>
</evidence>
<evidence type="ECO:0000313" key="12">
    <source>
        <dbReference type="RefSeq" id="XP_026190426.1"/>
    </source>
</evidence>
<feature type="compositionally biased region" description="Low complexity" evidence="9">
    <location>
        <begin position="265"/>
        <end position="281"/>
    </location>
</feature>
<evidence type="ECO:0000256" key="10">
    <source>
        <dbReference type="SAM" id="Phobius"/>
    </source>
</evidence>
<accession>A0A6P6RRK2</accession>
<evidence type="ECO:0000313" key="11">
    <source>
        <dbReference type="Proteomes" id="UP000515125"/>
    </source>
</evidence>
<keyword evidence="8 10" id="KW-0472">Membrane</keyword>
<comment type="subcellular location">
    <subcellularLocation>
        <location evidence="1">Membrane</location>
        <topology evidence="1">Single-pass type IV membrane protein</topology>
    </subcellularLocation>
</comment>
<dbReference type="GO" id="GO:0031201">
    <property type="term" value="C:SNARE complex"/>
    <property type="evidence" value="ECO:0007669"/>
    <property type="project" value="TreeGrafter"/>
</dbReference>
<keyword evidence="11" id="KW-1185">Reference proteome</keyword>
<evidence type="ECO:0000256" key="6">
    <source>
        <dbReference type="ARBA" id="ARBA00022989"/>
    </source>
</evidence>
<protein>
    <submittedName>
        <fullName evidence="12">Uncharacterized protein LOC113146648</fullName>
    </submittedName>
</protein>
<dbReference type="GO" id="GO:0015031">
    <property type="term" value="P:protein transport"/>
    <property type="evidence" value="ECO:0007669"/>
    <property type="project" value="UniProtKB-KW"/>
</dbReference>
<dbReference type="OrthoDB" id="354857at2759"/>
<keyword evidence="7" id="KW-0175">Coiled coil</keyword>
<feature type="transmembrane region" description="Helical" evidence="10">
    <location>
        <begin position="363"/>
        <end position="384"/>
    </location>
</feature>
<dbReference type="AlphaFoldDB" id="A0A6P6RRK2"/>
<dbReference type="GO" id="GO:0006890">
    <property type="term" value="P:retrograde vesicle-mediated transport, Golgi to endoplasmic reticulum"/>
    <property type="evidence" value="ECO:0007669"/>
    <property type="project" value="TreeGrafter"/>
</dbReference>
<keyword evidence="5" id="KW-0653">Protein transport</keyword>
<keyword evidence="3" id="KW-0813">Transport</keyword>
<dbReference type="Proteomes" id="UP000515125">
    <property type="component" value="Unplaced"/>
</dbReference>
<feature type="region of interest" description="Disordered" evidence="9">
    <location>
        <begin position="78"/>
        <end position="100"/>
    </location>
</feature>
<dbReference type="PANTHER" id="PTHR15959">
    <property type="entry name" value="SYNTAXIN-18"/>
    <property type="match status" value="1"/>
</dbReference>
<evidence type="ECO:0000256" key="5">
    <source>
        <dbReference type="ARBA" id="ARBA00022927"/>
    </source>
</evidence>
<evidence type="ECO:0000256" key="3">
    <source>
        <dbReference type="ARBA" id="ARBA00022448"/>
    </source>
</evidence>
<keyword evidence="4 10" id="KW-0812">Transmembrane</keyword>
<gene>
    <name evidence="12" type="primary">LOC113146648</name>
</gene>
<dbReference type="GO" id="GO:0005783">
    <property type="term" value="C:endoplasmic reticulum"/>
    <property type="evidence" value="ECO:0007669"/>
    <property type="project" value="TreeGrafter"/>
</dbReference>
<reference evidence="12" key="1">
    <citation type="submission" date="2025-08" db="UniProtKB">
        <authorList>
            <consortium name="RefSeq"/>
        </authorList>
    </citation>
    <scope>IDENTIFICATION</scope>
</reference>